<dbReference type="Proteomes" id="UP000590511">
    <property type="component" value="Unassembled WGS sequence"/>
</dbReference>
<organism evidence="3 4">
    <name type="scientific">Actinoplanes lobatus</name>
    <dbReference type="NCBI Taxonomy" id="113568"/>
    <lineage>
        <taxon>Bacteria</taxon>
        <taxon>Bacillati</taxon>
        <taxon>Actinomycetota</taxon>
        <taxon>Actinomycetes</taxon>
        <taxon>Micromonosporales</taxon>
        <taxon>Micromonosporaceae</taxon>
        <taxon>Actinoplanes</taxon>
    </lineage>
</organism>
<dbReference type="Proteomes" id="UP000631312">
    <property type="component" value="Unassembled WGS sequence"/>
</dbReference>
<evidence type="ECO:0000313" key="3">
    <source>
        <dbReference type="EMBL" id="MBB4747152.1"/>
    </source>
</evidence>
<dbReference type="Gene3D" id="1.10.260.40">
    <property type="entry name" value="lambda repressor-like DNA-binding domains"/>
    <property type="match status" value="1"/>
</dbReference>
<proteinExistence type="predicted"/>
<comment type="caution">
    <text evidence="3">The sequence shown here is derived from an EMBL/GenBank/DDBJ whole genome shotgun (WGS) entry which is preliminary data.</text>
</comment>
<evidence type="ECO:0000313" key="5">
    <source>
        <dbReference type="Proteomes" id="UP000631312"/>
    </source>
</evidence>
<dbReference type="SUPFAM" id="SSF47413">
    <property type="entry name" value="lambda repressor-like DNA-binding domains"/>
    <property type="match status" value="1"/>
</dbReference>
<dbReference type="EMBL" id="JACHNC010000001">
    <property type="protein sequence ID" value="MBB4747152.1"/>
    <property type="molecule type" value="Genomic_DNA"/>
</dbReference>
<reference evidence="3 4" key="1">
    <citation type="submission" date="2020-08" db="EMBL/GenBank/DDBJ databases">
        <title>Sequencing the genomes of 1000 actinobacteria strains.</title>
        <authorList>
            <person name="Klenk H.-P."/>
        </authorList>
    </citation>
    <scope>NUCLEOTIDE SEQUENCE [LARGE SCALE GENOMIC DNA]</scope>
    <source>
        <strain evidence="3 4">DSM 43150</strain>
    </source>
</reference>
<dbReference type="RefSeq" id="WP_188119842.1">
    <property type="nucleotide sequence ID" value="NZ_BOMP01000032.1"/>
</dbReference>
<dbReference type="InterPro" id="IPR043917">
    <property type="entry name" value="DUF5753"/>
</dbReference>
<dbReference type="Pfam" id="PF13560">
    <property type="entry name" value="HTH_31"/>
    <property type="match status" value="1"/>
</dbReference>
<dbReference type="InterPro" id="IPR001387">
    <property type="entry name" value="Cro/C1-type_HTH"/>
</dbReference>
<name>A0A7W7MED5_9ACTN</name>
<gene>
    <name evidence="2" type="ORF">Alo02nite_21780</name>
    <name evidence="3" type="ORF">BJ964_001313</name>
</gene>
<evidence type="ECO:0000259" key="1">
    <source>
        <dbReference type="SMART" id="SM00530"/>
    </source>
</evidence>
<protein>
    <submittedName>
        <fullName evidence="2">Transcriptional regulator</fullName>
    </submittedName>
</protein>
<dbReference type="SMART" id="SM00530">
    <property type="entry name" value="HTH_XRE"/>
    <property type="match status" value="1"/>
</dbReference>
<evidence type="ECO:0000313" key="2">
    <source>
        <dbReference type="EMBL" id="GIE39280.1"/>
    </source>
</evidence>
<keyword evidence="5" id="KW-1185">Reference proteome</keyword>
<evidence type="ECO:0000313" key="4">
    <source>
        <dbReference type="Proteomes" id="UP000590511"/>
    </source>
</evidence>
<dbReference type="GO" id="GO:0003677">
    <property type="term" value="F:DNA binding"/>
    <property type="evidence" value="ECO:0007669"/>
    <property type="project" value="InterPro"/>
</dbReference>
<accession>A0A7W7MED5</accession>
<dbReference type="InterPro" id="IPR010982">
    <property type="entry name" value="Lambda_DNA-bd_dom_sf"/>
</dbReference>
<feature type="domain" description="HTH cro/C1-type" evidence="1">
    <location>
        <begin position="19"/>
        <end position="79"/>
    </location>
</feature>
<dbReference type="CDD" id="cd00093">
    <property type="entry name" value="HTH_XRE"/>
    <property type="match status" value="1"/>
</dbReference>
<dbReference type="EMBL" id="BOMP01000032">
    <property type="protein sequence ID" value="GIE39280.1"/>
    <property type="molecule type" value="Genomic_DNA"/>
</dbReference>
<dbReference type="AlphaFoldDB" id="A0A7W7MED5"/>
<sequence>MELQAMAVRRQAPTVARRRLAAQLLALRTSVEGRTRENVSAATGLSTGALHRMETAKTTPQAGTLNHLLDFYGVTDADTRAEMHDLRKRSRQLKWLEAFEGGTLPDTYRTFTSFESDAERISNYESLFVPGLLQTREYAETVIRALLPEATDEEIGPRLEIRMRRQEALTKPRPPALWVILDEAVIRRQVGTPTAHRAQLEHLVAMARRPNITLQVLPFIAGAHAGMPGAFAILEFVEPDPPLVYMENQGGGLFAEADAEVGWYRIGFQRLAAQALNTSDTTTMIQTVAREAT</sequence>
<dbReference type="Pfam" id="PF19054">
    <property type="entry name" value="DUF5753"/>
    <property type="match status" value="1"/>
</dbReference>
<reference evidence="2 5" key="2">
    <citation type="submission" date="2021-01" db="EMBL/GenBank/DDBJ databases">
        <title>Whole genome shotgun sequence of Actinoplanes lobatus NBRC 12513.</title>
        <authorList>
            <person name="Komaki H."/>
            <person name="Tamura T."/>
        </authorList>
    </citation>
    <scope>NUCLEOTIDE SEQUENCE [LARGE SCALE GENOMIC DNA]</scope>
    <source>
        <strain evidence="2 5">NBRC 12513</strain>
    </source>
</reference>